<keyword evidence="1" id="KW-0812">Transmembrane</keyword>
<evidence type="ECO:0000313" key="3">
    <source>
        <dbReference type="Proteomes" id="UP001275084"/>
    </source>
</evidence>
<reference evidence="2" key="1">
    <citation type="journal article" date="2023" name="Mol. Phylogenet. Evol.">
        <title>Genome-scale phylogeny and comparative genomics of the fungal order Sordariales.</title>
        <authorList>
            <person name="Hensen N."/>
            <person name="Bonometti L."/>
            <person name="Westerberg I."/>
            <person name="Brannstrom I.O."/>
            <person name="Guillou S."/>
            <person name="Cros-Aarteil S."/>
            <person name="Calhoun S."/>
            <person name="Haridas S."/>
            <person name="Kuo A."/>
            <person name="Mondo S."/>
            <person name="Pangilinan J."/>
            <person name="Riley R."/>
            <person name="LaButti K."/>
            <person name="Andreopoulos B."/>
            <person name="Lipzen A."/>
            <person name="Chen C."/>
            <person name="Yan M."/>
            <person name="Daum C."/>
            <person name="Ng V."/>
            <person name="Clum A."/>
            <person name="Steindorff A."/>
            <person name="Ohm R.A."/>
            <person name="Martin F."/>
            <person name="Silar P."/>
            <person name="Natvig D.O."/>
            <person name="Lalanne C."/>
            <person name="Gautier V."/>
            <person name="Ament-Velasquez S.L."/>
            <person name="Kruys A."/>
            <person name="Hutchinson M.I."/>
            <person name="Powell A.J."/>
            <person name="Barry K."/>
            <person name="Miller A.N."/>
            <person name="Grigoriev I.V."/>
            <person name="Debuchy R."/>
            <person name="Gladieux P."/>
            <person name="Hiltunen Thoren M."/>
            <person name="Johannesson H."/>
        </authorList>
    </citation>
    <scope>NUCLEOTIDE SEQUENCE</scope>
    <source>
        <strain evidence="2">CBS 955.72</strain>
    </source>
</reference>
<gene>
    <name evidence="2" type="ORF">B0T25DRAFT_189838</name>
</gene>
<keyword evidence="1" id="KW-0472">Membrane</keyword>
<reference evidence="2" key="2">
    <citation type="submission" date="2023-06" db="EMBL/GenBank/DDBJ databases">
        <authorList>
            <consortium name="Lawrence Berkeley National Laboratory"/>
            <person name="Haridas S."/>
            <person name="Hensen N."/>
            <person name="Bonometti L."/>
            <person name="Westerberg I."/>
            <person name="Brannstrom I.O."/>
            <person name="Guillou S."/>
            <person name="Cros-Aarteil S."/>
            <person name="Calhoun S."/>
            <person name="Kuo A."/>
            <person name="Mondo S."/>
            <person name="Pangilinan J."/>
            <person name="Riley R."/>
            <person name="Labutti K."/>
            <person name="Andreopoulos B."/>
            <person name="Lipzen A."/>
            <person name="Chen C."/>
            <person name="Yanf M."/>
            <person name="Daum C."/>
            <person name="Ng V."/>
            <person name="Clum A."/>
            <person name="Steindorff A."/>
            <person name="Ohm R."/>
            <person name="Martin F."/>
            <person name="Silar P."/>
            <person name="Natvig D."/>
            <person name="Lalanne C."/>
            <person name="Gautier V."/>
            <person name="Ament-Velasquez S.L."/>
            <person name="Kruys A."/>
            <person name="Hutchinson M.I."/>
            <person name="Powell A.J."/>
            <person name="Barry K."/>
            <person name="Miller A.N."/>
            <person name="Grigoriev I.V."/>
            <person name="Debuchy R."/>
            <person name="Gladieux P."/>
            <person name="Thoren M.H."/>
            <person name="Johannesson H."/>
        </authorList>
    </citation>
    <scope>NUCLEOTIDE SEQUENCE</scope>
    <source>
        <strain evidence="2">CBS 955.72</strain>
    </source>
</reference>
<organism evidence="2 3">
    <name type="scientific">Lasiosphaeria hispida</name>
    <dbReference type="NCBI Taxonomy" id="260671"/>
    <lineage>
        <taxon>Eukaryota</taxon>
        <taxon>Fungi</taxon>
        <taxon>Dikarya</taxon>
        <taxon>Ascomycota</taxon>
        <taxon>Pezizomycotina</taxon>
        <taxon>Sordariomycetes</taxon>
        <taxon>Sordariomycetidae</taxon>
        <taxon>Sordariales</taxon>
        <taxon>Lasiosphaeriaceae</taxon>
        <taxon>Lasiosphaeria</taxon>
    </lineage>
</organism>
<sequence>MRGGRPERMRRRRRSVAASCSVPIDIKKPSARVLLGFGHLFSPRLPLLLANAAVQKRQPEHPNILKSKLFFHWYCFGLAVLYSRLFDGLLFRGLRVVFLVCVTRHATQGRCLLAESRAQQDHRADEPGEPGKRGVGAMIAVMGLGIRICAVVSDGMVTPKARRRLARLEHPSGPITRRA</sequence>
<keyword evidence="3" id="KW-1185">Reference proteome</keyword>
<feature type="transmembrane region" description="Helical" evidence="1">
    <location>
        <begin position="135"/>
        <end position="157"/>
    </location>
</feature>
<accession>A0AAJ0MDN8</accession>
<name>A0AAJ0MDN8_9PEZI</name>
<evidence type="ECO:0000313" key="2">
    <source>
        <dbReference type="EMBL" id="KAK3352656.1"/>
    </source>
</evidence>
<proteinExistence type="predicted"/>
<dbReference type="Proteomes" id="UP001275084">
    <property type="component" value="Unassembled WGS sequence"/>
</dbReference>
<keyword evidence="1" id="KW-1133">Transmembrane helix</keyword>
<feature type="transmembrane region" description="Helical" evidence="1">
    <location>
        <begin position="69"/>
        <end position="86"/>
    </location>
</feature>
<dbReference type="AlphaFoldDB" id="A0AAJ0MDN8"/>
<comment type="caution">
    <text evidence="2">The sequence shown here is derived from an EMBL/GenBank/DDBJ whole genome shotgun (WGS) entry which is preliminary data.</text>
</comment>
<protein>
    <submittedName>
        <fullName evidence="2">Uncharacterized protein</fullName>
    </submittedName>
</protein>
<evidence type="ECO:0000256" key="1">
    <source>
        <dbReference type="SAM" id="Phobius"/>
    </source>
</evidence>
<dbReference type="EMBL" id="JAUIQD010000004">
    <property type="protein sequence ID" value="KAK3352656.1"/>
    <property type="molecule type" value="Genomic_DNA"/>
</dbReference>